<evidence type="ECO:0000256" key="1">
    <source>
        <dbReference type="ARBA" id="ARBA00004370"/>
    </source>
</evidence>
<evidence type="ECO:0000256" key="5">
    <source>
        <dbReference type="SAM" id="Phobius"/>
    </source>
</evidence>
<dbReference type="InterPro" id="IPR023352">
    <property type="entry name" value="MAPEG-like_dom_sf"/>
</dbReference>
<comment type="caution">
    <text evidence="6">The sequence shown here is derived from an EMBL/GenBank/DDBJ whole genome shotgun (WGS) entry which is preliminary data.</text>
</comment>
<organism evidence="6 7">
    <name type="scientific">Novosphingobium aquiterrae</name>
    <dbReference type="NCBI Taxonomy" id="624388"/>
    <lineage>
        <taxon>Bacteria</taxon>
        <taxon>Pseudomonadati</taxon>
        <taxon>Pseudomonadota</taxon>
        <taxon>Alphaproteobacteria</taxon>
        <taxon>Sphingomonadales</taxon>
        <taxon>Sphingomonadaceae</taxon>
        <taxon>Novosphingobium</taxon>
    </lineage>
</organism>
<feature type="transmembrane region" description="Helical" evidence="5">
    <location>
        <begin position="53"/>
        <end position="72"/>
    </location>
</feature>
<proteinExistence type="predicted"/>
<dbReference type="InterPro" id="IPR001129">
    <property type="entry name" value="Membr-assoc_MAPEG"/>
</dbReference>
<name>A0ABV6PLI7_9SPHN</name>
<dbReference type="RefSeq" id="WP_379482145.1">
    <property type="nucleotide sequence ID" value="NZ_JBHLTL010000011.1"/>
</dbReference>
<evidence type="ECO:0000256" key="4">
    <source>
        <dbReference type="ARBA" id="ARBA00023136"/>
    </source>
</evidence>
<dbReference type="SUPFAM" id="SSF161084">
    <property type="entry name" value="MAPEG domain-like"/>
    <property type="match status" value="1"/>
</dbReference>
<accession>A0ABV6PLI7</accession>
<dbReference type="Gene3D" id="1.20.120.550">
    <property type="entry name" value="Membrane associated eicosanoid/glutathione metabolism-like domain"/>
    <property type="match status" value="1"/>
</dbReference>
<evidence type="ECO:0000256" key="3">
    <source>
        <dbReference type="ARBA" id="ARBA00022989"/>
    </source>
</evidence>
<evidence type="ECO:0000313" key="7">
    <source>
        <dbReference type="Proteomes" id="UP001589943"/>
    </source>
</evidence>
<protein>
    <submittedName>
        <fullName evidence="6">MAPEG family protein</fullName>
    </submittedName>
</protein>
<comment type="subcellular location">
    <subcellularLocation>
        <location evidence="1">Membrane</location>
    </subcellularLocation>
</comment>
<keyword evidence="7" id="KW-1185">Reference proteome</keyword>
<dbReference type="PANTHER" id="PTHR35814:SF1">
    <property type="entry name" value="GLUTATHIONE S-TRANSFERASE-RELATED"/>
    <property type="match status" value="1"/>
</dbReference>
<evidence type="ECO:0000313" key="6">
    <source>
        <dbReference type="EMBL" id="MFC0590695.1"/>
    </source>
</evidence>
<keyword evidence="3 5" id="KW-1133">Transmembrane helix</keyword>
<dbReference type="Proteomes" id="UP001589943">
    <property type="component" value="Unassembled WGS sequence"/>
</dbReference>
<keyword evidence="2 5" id="KW-0812">Transmembrane</keyword>
<sequence length="133" mass="14044">MSIILPTTLSLAAAAAIINFWLAMRCGNIRRSASVSIGTGGNEMLERRMRAQLNFAENTPWVLFLIAGIELAGKGGQWLAIVGAVYMLGRVAHGLGMDGTGPFAKGRMVGTLTTMLSQLGLAIVAVLIVLQVM</sequence>
<dbReference type="Pfam" id="PF01124">
    <property type="entry name" value="MAPEG"/>
    <property type="match status" value="1"/>
</dbReference>
<dbReference type="PANTHER" id="PTHR35814">
    <property type="match status" value="1"/>
</dbReference>
<keyword evidence="4 5" id="KW-0472">Membrane</keyword>
<reference evidence="6 7" key="1">
    <citation type="submission" date="2024-09" db="EMBL/GenBank/DDBJ databases">
        <authorList>
            <person name="Sun Q."/>
            <person name="Mori K."/>
        </authorList>
    </citation>
    <scope>NUCLEOTIDE SEQUENCE [LARGE SCALE GENOMIC DNA]</scope>
    <source>
        <strain evidence="6 7">NCAIM B.02537</strain>
    </source>
</reference>
<dbReference type="EMBL" id="JBHLTL010000011">
    <property type="protein sequence ID" value="MFC0590695.1"/>
    <property type="molecule type" value="Genomic_DNA"/>
</dbReference>
<feature type="transmembrane region" description="Helical" evidence="5">
    <location>
        <begin position="108"/>
        <end position="130"/>
    </location>
</feature>
<evidence type="ECO:0000256" key="2">
    <source>
        <dbReference type="ARBA" id="ARBA00022692"/>
    </source>
</evidence>
<gene>
    <name evidence="6" type="ORF">ACFFF7_14880</name>
</gene>
<feature type="transmembrane region" description="Helical" evidence="5">
    <location>
        <begin position="6"/>
        <end position="24"/>
    </location>
</feature>